<feature type="chain" id="PRO_5014754121" evidence="2">
    <location>
        <begin position="50"/>
        <end position="560"/>
    </location>
</feature>
<accession>A0A2M9D465</accession>
<feature type="domain" description="DUF7507" evidence="3">
    <location>
        <begin position="303"/>
        <end position="398"/>
    </location>
</feature>
<evidence type="ECO:0000313" key="5">
    <source>
        <dbReference type="Proteomes" id="UP000231742"/>
    </source>
</evidence>
<proteinExistence type="predicted"/>
<dbReference type="InterPro" id="IPR055354">
    <property type="entry name" value="DUF7507"/>
</dbReference>
<keyword evidence="1" id="KW-0812">Transmembrane</keyword>
<organism evidence="4 5">
    <name type="scientific">Salinibacterium amurskyense</name>
    <dbReference type="NCBI Taxonomy" id="205941"/>
    <lineage>
        <taxon>Bacteria</taxon>
        <taxon>Bacillati</taxon>
        <taxon>Actinomycetota</taxon>
        <taxon>Actinomycetes</taxon>
        <taxon>Micrococcales</taxon>
        <taxon>Microbacteriaceae</taxon>
        <taxon>Salinibacterium</taxon>
    </lineage>
</organism>
<keyword evidence="1" id="KW-0472">Membrane</keyword>
<comment type="caution">
    <text evidence="4">The sequence shown here is derived from an EMBL/GenBank/DDBJ whole genome shotgun (WGS) entry which is preliminary data.</text>
</comment>
<name>A0A2M9D465_9MICO</name>
<evidence type="ECO:0000259" key="3">
    <source>
        <dbReference type="Pfam" id="PF24346"/>
    </source>
</evidence>
<gene>
    <name evidence="4" type="ORF">CLV85_2347</name>
</gene>
<keyword evidence="2" id="KW-0732">Signal</keyword>
<dbReference type="EMBL" id="PGFH01000002">
    <property type="protein sequence ID" value="PJJ78768.1"/>
    <property type="molecule type" value="Genomic_DNA"/>
</dbReference>
<protein>
    <submittedName>
        <fullName evidence="4">Putative repeat protein (TIGR01451 family)</fullName>
    </submittedName>
</protein>
<dbReference type="AlphaFoldDB" id="A0A2M9D465"/>
<feature type="domain" description="DUF7507" evidence="3">
    <location>
        <begin position="413"/>
        <end position="499"/>
    </location>
</feature>
<evidence type="ECO:0000256" key="1">
    <source>
        <dbReference type="SAM" id="Phobius"/>
    </source>
</evidence>
<evidence type="ECO:0000313" key="4">
    <source>
        <dbReference type="EMBL" id="PJJ78768.1"/>
    </source>
</evidence>
<feature type="signal peptide" evidence="2">
    <location>
        <begin position="1"/>
        <end position="49"/>
    </location>
</feature>
<sequence>MFYLFQNSVATRRAPERSTALRSRGLRAAMMAAVASLAAVTLIATPASAATYVHISDEVSGNNIAGRASASLLRDAWGAAITARGATVPAPLAIAGVENSELSGVIATSVAGTTISVERSMYTLGLAPTYVGVSPSQGIAQCTGSGRTLQSSAPRPDVILGNTDCDDANGFTYGESGGNSQEANTRDGIEFTFGGTGALAFGAWFGDLETRTDGLGVPALLRLYDGDGSLLSEAEIEPAGDQSTCSNSSTGCGNRSTRWIGFVADLNTPVTRMVVIVGDEDATGDASNEGTSFVGPSIVDGTAALSVVKTSTPLPAGPSEVGDLIQYQFGLTNDGSLPLSSVAIVDAGAQNVSCPSTSLTTTMTCTGEHAVTQLDINAGSFVNTATVSGIAWGETVTSEPASATTAVNQNVVLTATQTAATSTFSELGETLTFDIGLLNDGNVTLSGVAVAGTVPGISIDCSTVPAQLAPGTEATCTATAIVAAVGSDISNVATVATDQLTVESNVATVRYVAPAAVLGSTTASLANTGSSPVAGISVGGLLLAAGALLLGSARLSAQRR</sequence>
<dbReference type="Pfam" id="PF24346">
    <property type="entry name" value="DUF7507"/>
    <property type="match status" value="2"/>
</dbReference>
<feature type="transmembrane region" description="Helical" evidence="1">
    <location>
        <begin position="533"/>
        <end position="551"/>
    </location>
</feature>
<evidence type="ECO:0000256" key="2">
    <source>
        <dbReference type="SAM" id="SignalP"/>
    </source>
</evidence>
<keyword evidence="5" id="KW-1185">Reference proteome</keyword>
<dbReference type="RefSeq" id="WP_121626145.1">
    <property type="nucleotide sequence ID" value="NZ_BMZU01000003.1"/>
</dbReference>
<dbReference type="OrthoDB" id="3584537at2"/>
<keyword evidence="1" id="KW-1133">Transmembrane helix</keyword>
<dbReference type="Proteomes" id="UP000231742">
    <property type="component" value="Unassembled WGS sequence"/>
</dbReference>
<reference evidence="4 5" key="1">
    <citation type="submission" date="2017-11" db="EMBL/GenBank/DDBJ databases">
        <title>Genomic Encyclopedia of Archaeal and Bacterial Type Strains, Phase II (KMG-II): From Individual Species to Whole Genera.</title>
        <authorList>
            <person name="Goeker M."/>
        </authorList>
    </citation>
    <scope>NUCLEOTIDE SEQUENCE [LARGE SCALE GENOMIC DNA]</scope>
    <source>
        <strain evidence="4 5">DSM 16400</strain>
    </source>
</reference>